<protein>
    <submittedName>
        <fullName evidence="1">Uncharacterized protein</fullName>
    </submittedName>
</protein>
<reference evidence="1 2" key="1">
    <citation type="submission" date="2022-01" db="EMBL/GenBank/DDBJ databases">
        <authorList>
            <person name="Xiong W."/>
            <person name="Schranz E."/>
        </authorList>
    </citation>
    <scope>NUCLEOTIDE SEQUENCE [LARGE SCALE GENOMIC DNA]</scope>
</reference>
<dbReference type="AlphaFoldDB" id="A0AAU9NHY5"/>
<organism evidence="1 2">
    <name type="scientific">Lactuca virosa</name>
    <dbReference type="NCBI Taxonomy" id="75947"/>
    <lineage>
        <taxon>Eukaryota</taxon>
        <taxon>Viridiplantae</taxon>
        <taxon>Streptophyta</taxon>
        <taxon>Embryophyta</taxon>
        <taxon>Tracheophyta</taxon>
        <taxon>Spermatophyta</taxon>
        <taxon>Magnoliopsida</taxon>
        <taxon>eudicotyledons</taxon>
        <taxon>Gunneridae</taxon>
        <taxon>Pentapetalae</taxon>
        <taxon>asterids</taxon>
        <taxon>campanulids</taxon>
        <taxon>Asterales</taxon>
        <taxon>Asteraceae</taxon>
        <taxon>Cichorioideae</taxon>
        <taxon>Cichorieae</taxon>
        <taxon>Lactucinae</taxon>
        <taxon>Lactuca</taxon>
    </lineage>
</organism>
<evidence type="ECO:0000313" key="1">
    <source>
        <dbReference type="EMBL" id="CAH1437418.1"/>
    </source>
</evidence>
<keyword evidence="2" id="KW-1185">Reference proteome</keyword>
<sequence>MHSSTPTTRHLFGITEWQKKKTLGNPQLSLAEAQQREEVVVITNFGLNFKALQTTEIRLFSGAAHVC</sequence>
<evidence type="ECO:0000313" key="2">
    <source>
        <dbReference type="Proteomes" id="UP001157418"/>
    </source>
</evidence>
<proteinExistence type="predicted"/>
<name>A0AAU9NHY5_9ASTR</name>
<comment type="caution">
    <text evidence="1">The sequence shown here is derived from an EMBL/GenBank/DDBJ whole genome shotgun (WGS) entry which is preliminary data.</text>
</comment>
<gene>
    <name evidence="1" type="ORF">LVIROSA_LOCUS23748</name>
</gene>
<dbReference type="Proteomes" id="UP001157418">
    <property type="component" value="Unassembled WGS sequence"/>
</dbReference>
<dbReference type="EMBL" id="CAKMRJ010004445">
    <property type="protein sequence ID" value="CAH1437418.1"/>
    <property type="molecule type" value="Genomic_DNA"/>
</dbReference>
<accession>A0AAU9NHY5</accession>